<gene>
    <name evidence="2" type="ORF">RRF57_009582</name>
</gene>
<keyword evidence="3" id="KW-1185">Reference proteome</keyword>
<feature type="compositionally biased region" description="Basic residues" evidence="1">
    <location>
        <begin position="72"/>
        <end position="89"/>
    </location>
</feature>
<dbReference type="Proteomes" id="UP001305414">
    <property type="component" value="Unassembled WGS sequence"/>
</dbReference>
<reference evidence="2 3" key="1">
    <citation type="submission" date="2023-10" db="EMBL/GenBank/DDBJ databases">
        <title>Draft genome sequence of Xylaria bambusicola isolate GMP-LS, the root and basal stem rot pathogen of sugarcane in Indonesia.</title>
        <authorList>
            <person name="Selvaraj P."/>
            <person name="Muralishankar V."/>
            <person name="Muruganantham S."/>
            <person name="Sp S."/>
            <person name="Haryani S."/>
            <person name="Lau K.J.X."/>
            <person name="Naqvi N.I."/>
        </authorList>
    </citation>
    <scope>NUCLEOTIDE SEQUENCE [LARGE SCALE GENOMIC DNA]</scope>
    <source>
        <strain evidence="2">GMP-LS</strain>
    </source>
</reference>
<name>A0AAN7UZL7_9PEZI</name>
<comment type="caution">
    <text evidence="2">The sequence shown here is derived from an EMBL/GenBank/DDBJ whole genome shotgun (WGS) entry which is preliminary data.</text>
</comment>
<accession>A0AAN7UZL7</accession>
<evidence type="ECO:0000313" key="3">
    <source>
        <dbReference type="Proteomes" id="UP001305414"/>
    </source>
</evidence>
<protein>
    <submittedName>
        <fullName evidence="2">Uncharacterized protein</fullName>
    </submittedName>
</protein>
<proteinExistence type="predicted"/>
<evidence type="ECO:0000256" key="1">
    <source>
        <dbReference type="SAM" id="MobiDB-lite"/>
    </source>
</evidence>
<sequence length="103" mass="11191">MASETWSQILSGWPSPTDSDWKRGLVAVKTKIAVSKDGLEGIGVMRTHGEEKSAGVLGLAEVAGGAVGGRHCDKKRVPRMKSKKEKKIKRKPEKILPYGYEDG</sequence>
<dbReference type="EMBL" id="JAWHQM010000036">
    <property type="protein sequence ID" value="KAK5633869.1"/>
    <property type="molecule type" value="Genomic_DNA"/>
</dbReference>
<feature type="region of interest" description="Disordered" evidence="1">
    <location>
        <begin position="68"/>
        <end position="89"/>
    </location>
</feature>
<organism evidence="2 3">
    <name type="scientific">Xylaria bambusicola</name>
    <dbReference type="NCBI Taxonomy" id="326684"/>
    <lineage>
        <taxon>Eukaryota</taxon>
        <taxon>Fungi</taxon>
        <taxon>Dikarya</taxon>
        <taxon>Ascomycota</taxon>
        <taxon>Pezizomycotina</taxon>
        <taxon>Sordariomycetes</taxon>
        <taxon>Xylariomycetidae</taxon>
        <taxon>Xylariales</taxon>
        <taxon>Xylariaceae</taxon>
        <taxon>Xylaria</taxon>
    </lineage>
</organism>
<dbReference type="AlphaFoldDB" id="A0AAN7UZL7"/>
<evidence type="ECO:0000313" key="2">
    <source>
        <dbReference type="EMBL" id="KAK5633869.1"/>
    </source>
</evidence>